<dbReference type="Gene3D" id="3.30.70.1520">
    <property type="entry name" value="Heterotetrameric sarcosine oxidase"/>
    <property type="match status" value="1"/>
</dbReference>
<dbReference type="AlphaFoldDB" id="A0AAE3HGT1"/>
<reference evidence="1" key="1">
    <citation type="submission" date="2022-08" db="EMBL/GenBank/DDBJ databases">
        <title>Genomic Encyclopedia of Type Strains, Phase III (KMG-III): the genomes of soil and plant-associated and newly described type strains.</title>
        <authorList>
            <person name="Whitman W."/>
        </authorList>
    </citation>
    <scope>NUCLEOTIDE SEQUENCE</scope>
    <source>
        <strain evidence="1">HMT 1</strain>
    </source>
</reference>
<protein>
    <submittedName>
        <fullName evidence="1">Sarcosine oxidase subunit gamma</fullName>
        <ecNumber evidence="1">1.5.3.1</ecNumber>
    </submittedName>
</protein>
<evidence type="ECO:0000313" key="2">
    <source>
        <dbReference type="Proteomes" id="UP001204445"/>
    </source>
</evidence>
<keyword evidence="1" id="KW-0560">Oxidoreductase</keyword>
<dbReference type="EC" id="1.5.3.1" evidence="1"/>
<accession>A0AAE3HGT1</accession>
<keyword evidence="2" id="KW-1185">Reference proteome</keyword>
<organism evidence="1 2">
    <name type="scientific">Methylohalomonas lacus</name>
    <dbReference type="NCBI Taxonomy" id="398773"/>
    <lineage>
        <taxon>Bacteria</taxon>
        <taxon>Pseudomonadati</taxon>
        <taxon>Pseudomonadota</taxon>
        <taxon>Gammaproteobacteria</taxon>
        <taxon>Methylohalomonadales</taxon>
        <taxon>Methylohalomonadaceae</taxon>
        <taxon>Methylohalomonas</taxon>
    </lineage>
</organism>
<gene>
    <name evidence="1" type="ORF">J2T55_000023</name>
</gene>
<dbReference type="Gene3D" id="3.30.1360.120">
    <property type="entry name" value="Probable tRNA modification gtpase trme, domain 1"/>
    <property type="match status" value="1"/>
</dbReference>
<sequence>MNQNTVTPEAQPYRSFVYRQLQAAGAHFSHCRQAAIAAGYAGADIEQARLQRLALADLSPLPRLGFKGVGVPAWLQGQGVNMPETANTAVADPQYGLVARLGYNELLLLGRDAAQGDAQERLAATWQAGADIPAQGNLLLRAHSHACFGLYGAFADQVLAKLCAVDLRPRTFAQHAAALTSVARVGAIIIRDDVAGVTGYQLLVDGSYAVYLLDCLSDAMTEFDGDFIGLDTLAAAAG</sequence>
<dbReference type="Proteomes" id="UP001204445">
    <property type="component" value="Unassembled WGS sequence"/>
</dbReference>
<proteinExistence type="predicted"/>
<name>A0AAE3HGT1_9GAMM</name>
<evidence type="ECO:0000313" key="1">
    <source>
        <dbReference type="EMBL" id="MCS3902031.1"/>
    </source>
</evidence>
<comment type="caution">
    <text evidence="1">The sequence shown here is derived from an EMBL/GenBank/DDBJ whole genome shotgun (WGS) entry which is preliminary data.</text>
</comment>
<dbReference type="GO" id="GO:0008115">
    <property type="term" value="F:sarcosine oxidase activity"/>
    <property type="evidence" value="ECO:0007669"/>
    <property type="project" value="UniProtKB-EC"/>
</dbReference>
<dbReference type="InterPro" id="IPR027266">
    <property type="entry name" value="TrmE/GcvT-like"/>
</dbReference>
<dbReference type="SUPFAM" id="SSF103025">
    <property type="entry name" value="Folate-binding domain"/>
    <property type="match status" value="1"/>
</dbReference>
<dbReference type="EMBL" id="JANUCT010000001">
    <property type="protein sequence ID" value="MCS3902031.1"/>
    <property type="molecule type" value="Genomic_DNA"/>
</dbReference>
<dbReference type="RefSeq" id="WP_259053272.1">
    <property type="nucleotide sequence ID" value="NZ_JANUCT010000001.1"/>
</dbReference>